<dbReference type="Gene3D" id="3.40.50.300">
    <property type="entry name" value="P-loop containing nucleotide triphosphate hydrolases"/>
    <property type="match status" value="1"/>
</dbReference>
<keyword evidence="2" id="KW-0547">Nucleotide-binding</keyword>
<dbReference type="AlphaFoldDB" id="A0A8H6ITK1"/>
<keyword evidence="2" id="KW-0067">ATP-binding</keyword>
<reference evidence="2 3" key="1">
    <citation type="journal article" date="2020" name="Phytopathology">
        <title>Genome Sequence Resources of Colletotrichum truncatum, C. plurivorum, C. musicola, and C. sojae: Four Species Pathogenic to Soybean (Glycine max).</title>
        <authorList>
            <person name="Rogerio F."/>
            <person name="Boufleur T.R."/>
            <person name="Ciampi-Guillardi M."/>
            <person name="Sukno S.A."/>
            <person name="Thon M.R."/>
            <person name="Massola Junior N.S."/>
            <person name="Baroncelli R."/>
        </authorList>
    </citation>
    <scope>NUCLEOTIDE SEQUENCE [LARGE SCALE GENOMIC DNA]</scope>
    <source>
        <strain evidence="2 3">LFN0009</strain>
    </source>
</reference>
<organism evidence="2 3">
    <name type="scientific">Colletotrichum sojae</name>
    <dbReference type="NCBI Taxonomy" id="2175907"/>
    <lineage>
        <taxon>Eukaryota</taxon>
        <taxon>Fungi</taxon>
        <taxon>Dikarya</taxon>
        <taxon>Ascomycota</taxon>
        <taxon>Pezizomycotina</taxon>
        <taxon>Sordariomycetes</taxon>
        <taxon>Hypocreomycetidae</taxon>
        <taxon>Glomerellales</taxon>
        <taxon>Glomerellaceae</taxon>
        <taxon>Colletotrichum</taxon>
        <taxon>Colletotrichum orchidearum species complex</taxon>
    </lineage>
</organism>
<evidence type="ECO:0000313" key="3">
    <source>
        <dbReference type="Proteomes" id="UP000652219"/>
    </source>
</evidence>
<dbReference type="SUPFAM" id="SSF52540">
    <property type="entry name" value="P-loop containing nucleoside triphosphate hydrolases"/>
    <property type="match status" value="1"/>
</dbReference>
<dbReference type="InterPro" id="IPR027417">
    <property type="entry name" value="P-loop_NTPase"/>
</dbReference>
<evidence type="ECO:0000313" key="2">
    <source>
        <dbReference type="EMBL" id="KAF6796416.1"/>
    </source>
</evidence>
<evidence type="ECO:0000259" key="1">
    <source>
        <dbReference type="Pfam" id="PF13087"/>
    </source>
</evidence>
<keyword evidence="2" id="KW-0347">Helicase</keyword>
<sequence length="307" mass="33888">MTLKLSITCGETLTAALSLPPLHLLATGAINEEQFKALGQIRPQTLTIVLERLVEAADLFWTTPAACANEDAFATYATIGVISALRFLQGSGIPVYRMHTQLRMANGLFDLVRKVIYPDVPLKYHPVHCDIDQAKFTIGRNLEDFIRARYPDVQPPPEGRLSPFFLNCDGTRVWVNPVTKSKRSADQVNAALNFAQDFVTAKGVNPASLVMISPYADNVELIDRWRKRPEWQVLSGMPPAATIDSYQGQEADIVIVVMGTRAFNPGPGFTKGPQRLYKGLWDGGRVATTAVNQKAKEQAEMDDGQDE</sequence>
<name>A0A8H6ITK1_9PEZI</name>
<dbReference type="EMBL" id="WIGN01000371">
    <property type="protein sequence ID" value="KAF6796416.1"/>
    <property type="molecule type" value="Genomic_DNA"/>
</dbReference>
<protein>
    <submittedName>
        <fullName evidence="2">DNA helicase</fullName>
    </submittedName>
</protein>
<accession>A0A8H6ITK1</accession>
<dbReference type="InterPro" id="IPR041679">
    <property type="entry name" value="DNA2/NAM7-like_C"/>
</dbReference>
<keyword evidence="2" id="KW-0378">Hydrolase</keyword>
<dbReference type="GO" id="GO:0004386">
    <property type="term" value="F:helicase activity"/>
    <property type="evidence" value="ECO:0007669"/>
    <property type="project" value="UniProtKB-KW"/>
</dbReference>
<dbReference type="Proteomes" id="UP000652219">
    <property type="component" value="Unassembled WGS sequence"/>
</dbReference>
<comment type="caution">
    <text evidence="2">The sequence shown here is derived from an EMBL/GenBank/DDBJ whole genome shotgun (WGS) entry which is preliminary data.</text>
</comment>
<proteinExistence type="predicted"/>
<feature type="domain" description="DNA2/NAM7 helicase-like C-terminal" evidence="1">
    <location>
        <begin position="90"/>
        <end position="276"/>
    </location>
</feature>
<gene>
    <name evidence="2" type="ORF">CSOJ01_13198</name>
</gene>
<dbReference type="Pfam" id="PF13087">
    <property type="entry name" value="AAA_12"/>
    <property type="match status" value="1"/>
</dbReference>
<keyword evidence="3" id="KW-1185">Reference proteome</keyword>